<dbReference type="EMBL" id="DXIE01000037">
    <property type="protein sequence ID" value="HIV62569.1"/>
    <property type="molecule type" value="Genomic_DNA"/>
</dbReference>
<evidence type="ECO:0000259" key="3">
    <source>
        <dbReference type="Pfam" id="PF26018"/>
    </source>
</evidence>
<evidence type="ECO:0000313" key="4">
    <source>
        <dbReference type="EMBL" id="HIV62569.1"/>
    </source>
</evidence>
<protein>
    <recommendedName>
        <fullName evidence="6">HlyD family efflux transporter periplasmic adaptor subunit</fullName>
    </recommendedName>
</protein>
<feature type="domain" description="RND related beta-barrel" evidence="2">
    <location>
        <begin position="256"/>
        <end position="329"/>
    </location>
</feature>
<sequence length="411" mass="45679">MKEKNKFNFHRLGIILFMIIMLSIVLWQIMVNKTETQTAVKVTVNDSFMSNGWFFRNEVMVQGTTGDTVKHIVQGGEKVQKNAALAVVYTNASALENSQKISVLDDQIELLESAAQMITNGSDSVKIESMITNKIAELSSEMQQSSVSGMESSVTELRNLCLRRAIDSVDKETLLEQAQSLTSERNYLQQQIGNSSITIASPASGFFSEVVDGFESKLTISSLDTMTASELENLDPSKITTTSSDTLGKVVQDFRWYFAMFVPKENVEDLSVGDSLLLRFAQVSSDIQVSVNDIRKQKNDENALLIVSGMEITPEILSMRYQSVEVIKEIYTGIQVPKNAVRIQTDSEGNSIQGVFILPDSISRFKPIEVLYETGNYYIVKQGTTTQNTGLVVGDRIIVKGRDLEDLKVVK</sequence>
<dbReference type="Pfam" id="PF26018">
    <property type="entry name" value="BSH_RND_rel"/>
    <property type="match status" value="1"/>
</dbReference>
<reference evidence="4" key="1">
    <citation type="journal article" date="2021" name="PeerJ">
        <title>Extensive microbial diversity within the chicken gut microbiome revealed by metagenomics and culture.</title>
        <authorList>
            <person name="Gilroy R."/>
            <person name="Ravi A."/>
            <person name="Getino M."/>
            <person name="Pursley I."/>
            <person name="Horton D.L."/>
            <person name="Alikhan N.F."/>
            <person name="Baker D."/>
            <person name="Gharbi K."/>
            <person name="Hall N."/>
            <person name="Watson M."/>
            <person name="Adriaenssens E.M."/>
            <person name="Foster-Nyarko E."/>
            <person name="Jarju S."/>
            <person name="Secka A."/>
            <person name="Antonio M."/>
            <person name="Oren A."/>
            <person name="Chaudhuri R.R."/>
            <person name="La Ragione R."/>
            <person name="Hildebrand F."/>
            <person name="Pallen M.J."/>
        </authorList>
    </citation>
    <scope>NUCLEOTIDE SEQUENCE</scope>
    <source>
        <strain evidence="4">CHK193-4272</strain>
    </source>
</reference>
<keyword evidence="1" id="KW-0812">Transmembrane</keyword>
<keyword evidence="1" id="KW-1133">Transmembrane helix</keyword>
<dbReference type="Pfam" id="PF26011">
    <property type="entry name" value="Beta-barrel_RND_rel"/>
    <property type="match status" value="1"/>
</dbReference>
<accession>A0A9D1PI86</accession>
<name>A0A9D1PI86_9FIRM</name>
<dbReference type="AlphaFoldDB" id="A0A9D1PI86"/>
<feature type="transmembrane region" description="Helical" evidence="1">
    <location>
        <begin position="12"/>
        <end position="30"/>
    </location>
</feature>
<reference evidence="4" key="2">
    <citation type="submission" date="2021-04" db="EMBL/GenBank/DDBJ databases">
        <authorList>
            <person name="Gilroy R."/>
        </authorList>
    </citation>
    <scope>NUCLEOTIDE SEQUENCE</scope>
    <source>
        <strain evidence="4">CHK193-4272</strain>
    </source>
</reference>
<comment type="caution">
    <text evidence="4">The sequence shown here is derived from an EMBL/GenBank/DDBJ whole genome shotgun (WGS) entry which is preliminary data.</text>
</comment>
<organism evidence="4 5">
    <name type="scientific">Candidatus Butyricicoccus avistercoris</name>
    <dbReference type="NCBI Taxonomy" id="2838518"/>
    <lineage>
        <taxon>Bacteria</taxon>
        <taxon>Bacillati</taxon>
        <taxon>Bacillota</taxon>
        <taxon>Clostridia</taxon>
        <taxon>Eubacteriales</taxon>
        <taxon>Butyricicoccaceae</taxon>
        <taxon>Butyricicoccus</taxon>
    </lineage>
</organism>
<dbReference type="InterPro" id="IPR058709">
    <property type="entry name" value="BSH_RND-rel"/>
</dbReference>
<feature type="domain" description="RND related barrel-sandwich hybrid" evidence="3">
    <location>
        <begin position="63"/>
        <end position="240"/>
    </location>
</feature>
<keyword evidence="1" id="KW-0472">Membrane</keyword>
<dbReference type="Proteomes" id="UP000886808">
    <property type="component" value="Unassembled WGS sequence"/>
</dbReference>
<evidence type="ECO:0000313" key="5">
    <source>
        <dbReference type="Proteomes" id="UP000886808"/>
    </source>
</evidence>
<dbReference type="InterPro" id="IPR058729">
    <property type="entry name" value="Beta-barrel_RND-rel"/>
</dbReference>
<gene>
    <name evidence="4" type="ORF">H9746_06995</name>
</gene>
<evidence type="ECO:0008006" key="6">
    <source>
        <dbReference type="Google" id="ProtNLM"/>
    </source>
</evidence>
<evidence type="ECO:0000259" key="2">
    <source>
        <dbReference type="Pfam" id="PF26011"/>
    </source>
</evidence>
<proteinExistence type="predicted"/>
<evidence type="ECO:0000256" key="1">
    <source>
        <dbReference type="SAM" id="Phobius"/>
    </source>
</evidence>